<organism evidence="2 3">
    <name type="scientific">Aureimonas pseudogalii</name>
    <dbReference type="NCBI Taxonomy" id="1744844"/>
    <lineage>
        <taxon>Bacteria</taxon>
        <taxon>Pseudomonadati</taxon>
        <taxon>Pseudomonadota</taxon>
        <taxon>Alphaproteobacteria</taxon>
        <taxon>Hyphomicrobiales</taxon>
        <taxon>Aurantimonadaceae</taxon>
        <taxon>Aureimonas</taxon>
    </lineage>
</organism>
<keyword evidence="1" id="KW-0812">Transmembrane</keyword>
<accession>A0A7W6EDR7</accession>
<dbReference type="RefSeq" id="WP_183196904.1">
    <property type="nucleotide sequence ID" value="NZ_JACIEK010000001.1"/>
</dbReference>
<feature type="transmembrane region" description="Helical" evidence="1">
    <location>
        <begin position="86"/>
        <end position="104"/>
    </location>
</feature>
<dbReference type="Proteomes" id="UP000542776">
    <property type="component" value="Unassembled WGS sequence"/>
</dbReference>
<dbReference type="GO" id="GO:0005886">
    <property type="term" value="C:plasma membrane"/>
    <property type="evidence" value="ECO:0007669"/>
    <property type="project" value="TreeGrafter"/>
</dbReference>
<dbReference type="EMBL" id="JACIEK010000001">
    <property type="protein sequence ID" value="MBB3996343.1"/>
    <property type="molecule type" value="Genomic_DNA"/>
</dbReference>
<keyword evidence="1" id="KW-0472">Membrane</keyword>
<dbReference type="Pfam" id="PF05656">
    <property type="entry name" value="DUF805"/>
    <property type="match status" value="1"/>
</dbReference>
<evidence type="ECO:0000313" key="2">
    <source>
        <dbReference type="EMBL" id="MBB3996343.1"/>
    </source>
</evidence>
<dbReference type="InterPro" id="IPR008523">
    <property type="entry name" value="DUF805"/>
</dbReference>
<protein>
    <submittedName>
        <fullName evidence="2">Uncharacterized membrane protein YhaH (DUF805 family)</fullName>
    </submittedName>
</protein>
<evidence type="ECO:0000313" key="3">
    <source>
        <dbReference type="Proteomes" id="UP000542776"/>
    </source>
</evidence>
<proteinExistence type="predicted"/>
<comment type="caution">
    <text evidence="2">The sequence shown here is derived from an EMBL/GenBank/DDBJ whole genome shotgun (WGS) entry which is preliminary data.</text>
</comment>
<feature type="transmembrane region" description="Helical" evidence="1">
    <location>
        <begin position="47"/>
        <end position="74"/>
    </location>
</feature>
<dbReference type="PANTHER" id="PTHR34980">
    <property type="entry name" value="INNER MEMBRANE PROTEIN-RELATED-RELATED"/>
    <property type="match status" value="1"/>
</dbReference>
<reference evidence="2 3" key="1">
    <citation type="submission" date="2020-08" db="EMBL/GenBank/DDBJ databases">
        <title>Genomic Encyclopedia of Type Strains, Phase IV (KMG-IV): sequencing the most valuable type-strain genomes for metagenomic binning, comparative biology and taxonomic classification.</title>
        <authorList>
            <person name="Goeker M."/>
        </authorList>
    </citation>
    <scope>NUCLEOTIDE SEQUENCE [LARGE SCALE GENOMIC DNA]</scope>
    <source>
        <strain evidence="2 3">DSM 102238</strain>
    </source>
</reference>
<name>A0A7W6EDR7_9HYPH</name>
<sequence length="133" mass="14530">MSYQLLLFDFHGRISRKWFWIATMILSGTTAGWGLATVLLVKFASGMLAGVLAGLFVVSQILFPVLVCVACLSVQTKRWHDRGKSGWWILLLFVPVVGVGWALGEIGFLPGTDGPNRYGPDPRVDPRAALDGI</sequence>
<keyword evidence="1" id="KW-1133">Transmembrane helix</keyword>
<evidence type="ECO:0000256" key="1">
    <source>
        <dbReference type="SAM" id="Phobius"/>
    </source>
</evidence>
<feature type="transmembrane region" description="Helical" evidence="1">
    <location>
        <begin position="18"/>
        <end position="41"/>
    </location>
</feature>
<dbReference type="AlphaFoldDB" id="A0A7W6EDR7"/>
<keyword evidence="3" id="KW-1185">Reference proteome</keyword>
<gene>
    <name evidence="2" type="ORF">GGR04_000164</name>
</gene>
<dbReference type="PANTHER" id="PTHR34980:SF3">
    <property type="entry name" value="BLR8105 PROTEIN"/>
    <property type="match status" value="1"/>
</dbReference>